<dbReference type="EMBL" id="KQ965811">
    <property type="protein sequence ID" value="KXS10925.1"/>
    <property type="molecule type" value="Genomic_DNA"/>
</dbReference>
<evidence type="ECO:0000313" key="3">
    <source>
        <dbReference type="Proteomes" id="UP000070544"/>
    </source>
</evidence>
<keyword evidence="3" id="KW-1185">Reference proteome</keyword>
<feature type="chain" id="PRO_5007295891" evidence="1">
    <location>
        <begin position="20"/>
        <end position="291"/>
    </location>
</feature>
<name>A0A139A323_GONPJ</name>
<sequence length="291" mass="32305">MRFVFFTAVTSLVLSLTLGVTCSPLASRNNGGWNDAAVPKYIRECVKRKAVLKAIYDQVLAVSNPVGVLTGQIDISNLFHPEVRARVTPLGEFEGRDGVEEYFYGLGAGIVQNVFKKFLCDPTTGIISAHVVLVSDFPPLNLNYTHVGYWSFNDTTGTVNSIDLNIINFGITANPSSLSESPRSFHTTYVLYCNVGVGEQFLRSVGTCLKYQNETNFVGSTPEQMYADCSSFLHSIDFGTWDAVNQNTTICRYLHSTLTQYRPAVHCAHMGKTGGEKCVPHTWQDYYKNDY</sequence>
<organism evidence="2 3">
    <name type="scientific">Gonapodya prolifera (strain JEL478)</name>
    <name type="common">Monoblepharis prolifera</name>
    <dbReference type="NCBI Taxonomy" id="1344416"/>
    <lineage>
        <taxon>Eukaryota</taxon>
        <taxon>Fungi</taxon>
        <taxon>Fungi incertae sedis</taxon>
        <taxon>Chytridiomycota</taxon>
        <taxon>Chytridiomycota incertae sedis</taxon>
        <taxon>Monoblepharidomycetes</taxon>
        <taxon>Monoblepharidales</taxon>
        <taxon>Gonapodyaceae</taxon>
        <taxon>Gonapodya</taxon>
    </lineage>
</organism>
<dbReference type="OrthoDB" id="2110573at2759"/>
<gene>
    <name evidence="2" type="ORF">M427DRAFT_36399</name>
</gene>
<proteinExistence type="predicted"/>
<evidence type="ECO:0000313" key="2">
    <source>
        <dbReference type="EMBL" id="KXS10925.1"/>
    </source>
</evidence>
<accession>A0A139A323</accession>
<keyword evidence="1" id="KW-0732">Signal</keyword>
<reference evidence="2 3" key="1">
    <citation type="journal article" date="2015" name="Genome Biol. Evol.">
        <title>Phylogenomic analyses indicate that early fungi evolved digesting cell walls of algal ancestors of land plants.</title>
        <authorList>
            <person name="Chang Y."/>
            <person name="Wang S."/>
            <person name="Sekimoto S."/>
            <person name="Aerts A.L."/>
            <person name="Choi C."/>
            <person name="Clum A."/>
            <person name="LaButti K.M."/>
            <person name="Lindquist E.A."/>
            <person name="Yee Ngan C."/>
            <person name="Ohm R.A."/>
            <person name="Salamov A.A."/>
            <person name="Grigoriev I.V."/>
            <person name="Spatafora J.W."/>
            <person name="Berbee M.L."/>
        </authorList>
    </citation>
    <scope>NUCLEOTIDE SEQUENCE [LARGE SCALE GENOMIC DNA]</scope>
    <source>
        <strain evidence="2 3">JEL478</strain>
    </source>
</reference>
<feature type="signal peptide" evidence="1">
    <location>
        <begin position="1"/>
        <end position="19"/>
    </location>
</feature>
<dbReference type="Proteomes" id="UP000070544">
    <property type="component" value="Unassembled WGS sequence"/>
</dbReference>
<evidence type="ECO:0000256" key="1">
    <source>
        <dbReference type="SAM" id="SignalP"/>
    </source>
</evidence>
<protein>
    <submittedName>
        <fullName evidence="2">Uncharacterized protein</fullName>
    </submittedName>
</protein>
<dbReference type="AlphaFoldDB" id="A0A139A323"/>